<organism evidence="1 2">
    <name type="scientific">Zostera marina</name>
    <name type="common">Eelgrass</name>
    <dbReference type="NCBI Taxonomy" id="29655"/>
    <lineage>
        <taxon>Eukaryota</taxon>
        <taxon>Viridiplantae</taxon>
        <taxon>Streptophyta</taxon>
        <taxon>Embryophyta</taxon>
        <taxon>Tracheophyta</taxon>
        <taxon>Spermatophyta</taxon>
        <taxon>Magnoliopsida</taxon>
        <taxon>Liliopsida</taxon>
        <taxon>Zosteraceae</taxon>
        <taxon>Zostera</taxon>
    </lineage>
</organism>
<dbReference type="OrthoDB" id="669248at2759"/>
<dbReference type="InterPro" id="IPR043459">
    <property type="entry name" value="NFD6/NOXY2-like"/>
</dbReference>
<keyword evidence="2" id="KW-1185">Reference proteome</keyword>
<evidence type="ECO:0000313" key="1">
    <source>
        <dbReference type="EMBL" id="KMZ57046.1"/>
    </source>
</evidence>
<dbReference type="OMA" id="VCRSALM"/>
<name>A0A0K9NJV1_ZOSMR</name>
<dbReference type="PANTHER" id="PTHR33156">
    <property type="entry name" value="OS02G0230000 PROTEIN"/>
    <property type="match status" value="1"/>
</dbReference>
<evidence type="ECO:0000313" key="2">
    <source>
        <dbReference type="Proteomes" id="UP000036987"/>
    </source>
</evidence>
<gene>
    <name evidence="1" type="ORF">ZOSMA_8G01950</name>
</gene>
<dbReference type="PANTHER" id="PTHR33156:SF37">
    <property type="entry name" value="PROTEIN NUCLEAR FUSION DEFECTIVE 6, CHLOROPLASTIC_MITOCHONDRIAL"/>
    <property type="match status" value="1"/>
</dbReference>
<reference evidence="2" key="1">
    <citation type="journal article" date="2016" name="Nature">
        <title>The genome of the seagrass Zostera marina reveals angiosperm adaptation to the sea.</title>
        <authorList>
            <person name="Olsen J.L."/>
            <person name="Rouze P."/>
            <person name="Verhelst B."/>
            <person name="Lin Y.-C."/>
            <person name="Bayer T."/>
            <person name="Collen J."/>
            <person name="Dattolo E."/>
            <person name="De Paoli E."/>
            <person name="Dittami S."/>
            <person name="Maumus F."/>
            <person name="Michel G."/>
            <person name="Kersting A."/>
            <person name="Lauritano C."/>
            <person name="Lohaus R."/>
            <person name="Toepel M."/>
            <person name="Tonon T."/>
            <person name="Vanneste K."/>
            <person name="Amirebrahimi M."/>
            <person name="Brakel J."/>
            <person name="Bostroem C."/>
            <person name="Chovatia M."/>
            <person name="Grimwood J."/>
            <person name="Jenkins J.W."/>
            <person name="Jueterbock A."/>
            <person name="Mraz A."/>
            <person name="Stam W.T."/>
            <person name="Tice H."/>
            <person name="Bornberg-Bauer E."/>
            <person name="Green P.J."/>
            <person name="Pearson G.A."/>
            <person name="Procaccini G."/>
            <person name="Duarte C.M."/>
            <person name="Schmutz J."/>
            <person name="Reusch T.B.H."/>
            <person name="Van de Peer Y."/>
        </authorList>
    </citation>
    <scope>NUCLEOTIDE SEQUENCE [LARGE SCALE GENOMIC DNA]</scope>
    <source>
        <strain evidence="2">cv. Finnish</strain>
    </source>
</reference>
<protein>
    <submittedName>
        <fullName evidence="1">Uncharacterized protein</fullName>
    </submittedName>
</protein>
<dbReference type="AlphaFoldDB" id="A0A0K9NJV1"/>
<sequence>MASFYRSVAISVVRSASVRSKATSIPKSFLNSTSKSSTPLISRTVYAALGTVGSMMPLHTAVASARLNSCITLDSSCFSFFSQGLMDDN</sequence>
<proteinExistence type="predicted"/>
<accession>A0A0K9NJV1</accession>
<dbReference type="EMBL" id="LFYR01002110">
    <property type="protein sequence ID" value="KMZ57046.1"/>
    <property type="molecule type" value="Genomic_DNA"/>
</dbReference>
<comment type="caution">
    <text evidence="1">The sequence shown here is derived from an EMBL/GenBank/DDBJ whole genome shotgun (WGS) entry which is preliminary data.</text>
</comment>
<dbReference type="Proteomes" id="UP000036987">
    <property type="component" value="Unassembled WGS sequence"/>
</dbReference>